<evidence type="ECO:0000256" key="1">
    <source>
        <dbReference type="ARBA" id="ARBA00023002"/>
    </source>
</evidence>
<dbReference type="Gene3D" id="3.40.50.720">
    <property type="entry name" value="NAD(P)-binding Rossmann-like Domain"/>
    <property type="match status" value="1"/>
</dbReference>
<dbReference type="SUPFAM" id="SSF55347">
    <property type="entry name" value="Glyceraldehyde-3-phosphate dehydrogenase-like, C-terminal domain"/>
    <property type="match status" value="1"/>
</dbReference>
<reference evidence="4" key="1">
    <citation type="submission" date="2020-05" db="EMBL/GenBank/DDBJ databases">
        <authorList>
            <person name="Chiriac C."/>
            <person name="Salcher M."/>
            <person name="Ghai R."/>
            <person name="Kavagutti S V."/>
        </authorList>
    </citation>
    <scope>NUCLEOTIDE SEQUENCE</scope>
</reference>
<evidence type="ECO:0000259" key="3">
    <source>
        <dbReference type="Pfam" id="PF22725"/>
    </source>
</evidence>
<dbReference type="Gene3D" id="3.30.360.10">
    <property type="entry name" value="Dihydrodipicolinate Reductase, domain 2"/>
    <property type="match status" value="1"/>
</dbReference>
<feature type="domain" description="GFO/IDH/MocA-like oxidoreductase" evidence="3">
    <location>
        <begin position="141"/>
        <end position="266"/>
    </location>
</feature>
<dbReference type="InterPro" id="IPR036291">
    <property type="entry name" value="NAD(P)-bd_dom_sf"/>
</dbReference>
<dbReference type="PANTHER" id="PTHR43818:SF11">
    <property type="entry name" value="BCDNA.GH03377"/>
    <property type="match status" value="1"/>
</dbReference>
<protein>
    <submittedName>
        <fullName evidence="4">Unannotated protein</fullName>
    </submittedName>
</protein>
<dbReference type="EMBL" id="CAFABA010000214">
    <property type="protein sequence ID" value="CAB4836675.1"/>
    <property type="molecule type" value="Genomic_DNA"/>
</dbReference>
<dbReference type="GO" id="GO:0000166">
    <property type="term" value="F:nucleotide binding"/>
    <property type="evidence" value="ECO:0007669"/>
    <property type="project" value="InterPro"/>
</dbReference>
<evidence type="ECO:0000313" key="6">
    <source>
        <dbReference type="EMBL" id="CAB4931634.1"/>
    </source>
</evidence>
<evidence type="ECO:0000259" key="2">
    <source>
        <dbReference type="Pfam" id="PF01408"/>
    </source>
</evidence>
<dbReference type="PANTHER" id="PTHR43818">
    <property type="entry name" value="BCDNA.GH03377"/>
    <property type="match status" value="1"/>
</dbReference>
<dbReference type="InterPro" id="IPR055170">
    <property type="entry name" value="GFO_IDH_MocA-like_dom"/>
</dbReference>
<accession>A0A6J6UHU4</accession>
<dbReference type="InterPro" id="IPR050463">
    <property type="entry name" value="Gfo/Idh/MocA_oxidrdct_glycsds"/>
</dbReference>
<evidence type="ECO:0000313" key="4">
    <source>
        <dbReference type="EMBL" id="CAB4759400.1"/>
    </source>
</evidence>
<dbReference type="EMBL" id="CAEZYR010000099">
    <property type="protein sequence ID" value="CAB4759400.1"/>
    <property type="molecule type" value="Genomic_DNA"/>
</dbReference>
<dbReference type="InterPro" id="IPR000683">
    <property type="entry name" value="Gfo/Idh/MocA-like_OxRdtase_N"/>
</dbReference>
<evidence type="ECO:0000313" key="5">
    <source>
        <dbReference type="EMBL" id="CAB4836675.1"/>
    </source>
</evidence>
<sequence length="378" mass="40146">MNEAPPDHGPPLRVAVVGSSFGGRVHVPALQAAGFEVVALVGRDAARTRERATHLGIANACTSLADALVLGVDAITVSTPPDSHVDLVLEAIEAGTHVLCEKPFALNAHDGNCMYIAARDRGIVHCTSFEFRWSPLDATIGRFVAAGGIGDIKLATFLQISSLVAGGLHPAFNDEWWFDARRGGGILNAAAPHNIDRFRTWVGEIDAVSARLDVTGPRVASPDAAEDAYTATFRMRSGATALMQHCAAAWGEPTFAFKLVGTTGTITLGRETASLGRGPGDNQNLEIPDDLVLPDIYIPQGDPKHAFTFMELPPFVRLAQRFAEAIRHGDPEWSPPGSPPTPTFADALATQRVVDAIRLSSRENAAWVDVQPLSATGA</sequence>
<dbReference type="Pfam" id="PF01408">
    <property type="entry name" value="GFO_IDH_MocA"/>
    <property type="match status" value="1"/>
</dbReference>
<dbReference type="AlphaFoldDB" id="A0A6J6UHU4"/>
<organism evidence="4">
    <name type="scientific">freshwater metagenome</name>
    <dbReference type="NCBI Taxonomy" id="449393"/>
    <lineage>
        <taxon>unclassified sequences</taxon>
        <taxon>metagenomes</taxon>
        <taxon>ecological metagenomes</taxon>
    </lineage>
</organism>
<dbReference type="SUPFAM" id="SSF51735">
    <property type="entry name" value="NAD(P)-binding Rossmann-fold domains"/>
    <property type="match status" value="1"/>
</dbReference>
<keyword evidence="1" id="KW-0560">Oxidoreductase</keyword>
<gene>
    <name evidence="4" type="ORF">UFOPK2754_02306</name>
    <name evidence="5" type="ORF">UFOPK3139_03119</name>
    <name evidence="6" type="ORF">UFOPK3543_02689</name>
</gene>
<name>A0A6J6UHU4_9ZZZZ</name>
<proteinExistence type="predicted"/>
<feature type="domain" description="Gfo/Idh/MocA-like oxidoreductase N-terminal" evidence="2">
    <location>
        <begin position="12"/>
        <end position="123"/>
    </location>
</feature>
<dbReference type="GO" id="GO:0016491">
    <property type="term" value="F:oxidoreductase activity"/>
    <property type="evidence" value="ECO:0007669"/>
    <property type="project" value="UniProtKB-KW"/>
</dbReference>
<dbReference type="Pfam" id="PF22725">
    <property type="entry name" value="GFO_IDH_MocA_C3"/>
    <property type="match status" value="1"/>
</dbReference>
<dbReference type="EMBL" id="CAFBMH010000145">
    <property type="protein sequence ID" value="CAB4931634.1"/>
    <property type="molecule type" value="Genomic_DNA"/>
</dbReference>